<name>A0A1H8GQY5_9FIRM</name>
<dbReference type="SUPFAM" id="SSF51735">
    <property type="entry name" value="NAD(P)-binding Rossmann-fold domains"/>
    <property type="match status" value="1"/>
</dbReference>
<dbReference type="InterPro" id="IPR055170">
    <property type="entry name" value="GFO_IDH_MocA-like_dom"/>
</dbReference>
<gene>
    <name evidence="5" type="ORF">SAMN05216454_10475</name>
</gene>
<dbReference type="STRING" id="215200.SAMN05216454_10475"/>
<dbReference type="PANTHER" id="PTHR42840">
    <property type="entry name" value="NAD(P)-BINDING ROSSMANN-FOLD SUPERFAMILY PROTEIN-RELATED"/>
    <property type="match status" value="1"/>
</dbReference>
<dbReference type="Proteomes" id="UP000199512">
    <property type="component" value="Unassembled WGS sequence"/>
</dbReference>
<dbReference type="InterPro" id="IPR000683">
    <property type="entry name" value="Gfo/Idh/MocA-like_OxRdtase_N"/>
</dbReference>
<accession>A0A1H8GQY5</accession>
<dbReference type="PANTHER" id="PTHR42840:SF3">
    <property type="entry name" value="BINDING ROSSMANN FOLD OXIDOREDUCTASE, PUTATIVE (AFU_ORTHOLOGUE AFUA_2G10240)-RELATED"/>
    <property type="match status" value="1"/>
</dbReference>
<feature type="domain" description="Gfo/Idh/MocA-like oxidoreductase N-terminal" evidence="3">
    <location>
        <begin position="4"/>
        <end position="126"/>
    </location>
</feature>
<proteinExistence type="inferred from homology"/>
<evidence type="ECO:0000313" key="5">
    <source>
        <dbReference type="EMBL" id="SEN46403.1"/>
    </source>
</evidence>
<dbReference type="InterPro" id="IPR036291">
    <property type="entry name" value="NAD(P)-bd_dom_sf"/>
</dbReference>
<organism evidence="5 6">
    <name type="scientific">Peptostreptococcus russellii</name>
    <dbReference type="NCBI Taxonomy" id="215200"/>
    <lineage>
        <taxon>Bacteria</taxon>
        <taxon>Bacillati</taxon>
        <taxon>Bacillota</taxon>
        <taxon>Clostridia</taxon>
        <taxon>Peptostreptococcales</taxon>
        <taxon>Peptostreptococcaceae</taxon>
        <taxon>Peptostreptococcus</taxon>
    </lineage>
</organism>
<sequence>MKKLKIGIAGLGRMGMTHAKNITRYVSNVEVVAACSLEKEQLEIAQNELGIKDVYLSFEEMIDNADIDTVVIATPTIIHPEHAIYAMKAGKNVFCEKALSMSMDDEKNLEVLKVQRETGAKVQIGFNRRFDKDYRDVYEQVRAGKLGNLEMVKITSRDPFVISHELIKRIGGLVFDFTMHDFDMARYMMGKEVKEVIVKGNTLIDKGLKELNDVDTLVAILEFEDGSFAVIDNSRRTTFGYDQRVEVFGEKGMLVAENVSGSNVKFYGEEGTVMKNPYPIFMDRYHNAYVKEIQMFVDTLLNGGEIQCKLEDVIKAQRIAVAAFESLQNNGRAVSVDCKIDL</sequence>
<keyword evidence="6" id="KW-1185">Reference proteome</keyword>
<dbReference type="GO" id="GO:0016491">
    <property type="term" value="F:oxidoreductase activity"/>
    <property type="evidence" value="ECO:0007669"/>
    <property type="project" value="UniProtKB-KW"/>
</dbReference>
<evidence type="ECO:0000256" key="2">
    <source>
        <dbReference type="ARBA" id="ARBA00023002"/>
    </source>
</evidence>
<comment type="similarity">
    <text evidence="1">Belongs to the Gfo/Idh/MocA family.</text>
</comment>
<protein>
    <submittedName>
        <fullName evidence="5">Myo-inositol 2-dehydrogenase</fullName>
    </submittedName>
</protein>
<dbReference type="SUPFAM" id="SSF55347">
    <property type="entry name" value="Glyceraldehyde-3-phosphate dehydrogenase-like, C-terminal domain"/>
    <property type="match status" value="1"/>
</dbReference>
<keyword evidence="2" id="KW-0560">Oxidoreductase</keyword>
<evidence type="ECO:0000313" key="6">
    <source>
        <dbReference type="Proteomes" id="UP000199512"/>
    </source>
</evidence>
<evidence type="ECO:0000259" key="3">
    <source>
        <dbReference type="Pfam" id="PF01408"/>
    </source>
</evidence>
<reference evidence="5 6" key="1">
    <citation type="submission" date="2016-10" db="EMBL/GenBank/DDBJ databases">
        <authorList>
            <person name="de Groot N.N."/>
        </authorList>
    </citation>
    <scope>NUCLEOTIDE SEQUENCE [LARGE SCALE GENOMIC DNA]</scope>
    <source>
        <strain evidence="5 6">Calf135</strain>
    </source>
</reference>
<dbReference type="EMBL" id="FODF01000004">
    <property type="protein sequence ID" value="SEN46403.1"/>
    <property type="molecule type" value="Genomic_DNA"/>
</dbReference>
<evidence type="ECO:0000259" key="4">
    <source>
        <dbReference type="Pfam" id="PF22725"/>
    </source>
</evidence>
<dbReference type="Pfam" id="PF22725">
    <property type="entry name" value="GFO_IDH_MocA_C3"/>
    <property type="match status" value="1"/>
</dbReference>
<dbReference type="GO" id="GO:0000166">
    <property type="term" value="F:nucleotide binding"/>
    <property type="evidence" value="ECO:0007669"/>
    <property type="project" value="InterPro"/>
</dbReference>
<feature type="domain" description="GFO/IDH/MocA-like oxidoreductase" evidence="4">
    <location>
        <begin position="134"/>
        <end position="254"/>
    </location>
</feature>
<dbReference type="AlphaFoldDB" id="A0A1H8GQY5"/>
<dbReference type="Gene3D" id="3.30.360.10">
    <property type="entry name" value="Dihydrodipicolinate Reductase, domain 2"/>
    <property type="match status" value="1"/>
</dbReference>
<dbReference type="OrthoDB" id="9781966at2"/>
<dbReference type="InterPro" id="IPR030827">
    <property type="entry name" value="Myo_inos_IolG"/>
</dbReference>
<dbReference type="NCBIfam" id="TIGR04380">
    <property type="entry name" value="myo_inos_iolG"/>
    <property type="match status" value="1"/>
</dbReference>
<evidence type="ECO:0000256" key="1">
    <source>
        <dbReference type="ARBA" id="ARBA00010928"/>
    </source>
</evidence>
<dbReference type="Gene3D" id="3.40.50.720">
    <property type="entry name" value="NAD(P)-binding Rossmann-like Domain"/>
    <property type="match status" value="1"/>
</dbReference>
<dbReference type="Pfam" id="PF01408">
    <property type="entry name" value="GFO_IDH_MocA"/>
    <property type="match status" value="1"/>
</dbReference>
<dbReference type="RefSeq" id="WP_091974803.1">
    <property type="nucleotide sequence ID" value="NZ_FODF01000004.1"/>
</dbReference>